<gene>
    <name evidence="2" type="ORF">GTHE00462_LOCUS16769</name>
</gene>
<proteinExistence type="predicted"/>
<organism evidence="2">
    <name type="scientific">Guillardia theta</name>
    <name type="common">Cryptophyte</name>
    <name type="synonym">Cryptomonas phi</name>
    <dbReference type="NCBI Taxonomy" id="55529"/>
    <lineage>
        <taxon>Eukaryota</taxon>
        <taxon>Cryptophyceae</taxon>
        <taxon>Pyrenomonadales</taxon>
        <taxon>Geminigeraceae</taxon>
        <taxon>Guillardia</taxon>
    </lineage>
</organism>
<sequence>MQQGGRHSRNARLVGAGALGTVGLLVVALLVGSDMAAREHMGRPASELEQRGDMERRWRGIDGGRESAKLRLEALQRRLQRSAEELQGSDGSDDDLISHLIVGQGSKDHGRKDASRRVLDEKFRRWMDERKQREVHQMQQLQTAPIPSDQQGLRNTEPVYHARPERLNTGARSVRSKRTDRLTPYQARMLSDLFKASSRAPNTFPSTTFLKSSSTTTLRSGPYKAPMSQPHAWDEPVRATSLKEVNASIISRTLLDSDAVLRHASKDLLALEGFLRNLSLRVQRSETTASSARKGEKPSDLQVIESATAGAVKAVLAMLFSHEQISEVHDTEMASPPVNETEDGLSTIPRSLSSSAQSIGSSILKIMNVSVLGNQSKVEKATGKAVLQELTTAFRHHQVVQRNKTKLVRMPKQSVKVKHQRAKHGCGELCQLHSLIANIHSTLSHLNIKPASRHSIRKVARRKATRGGSPHKPDSSTSDIPGLKYVERDYVLSHINGEPVIVPEFIPSLASRWSPMSPSQQQLSSDGIDDAGGWRAGSELSTMVSPPIADQEWQFSQDAHSGRSGHSEPKDIRETVLRRENMGTQAVSSASSYDGRKRPQQPGYYGATASIYESIDRVDRLLKASEDVAGFASLS</sequence>
<reference evidence="2" key="1">
    <citation type="submission" date="2021-01" db="EMBL/GenBank/DDBJ databases">
        <authorList>
            <person name="Corre E."/>
            <person name="Pelletier E."/>
            <person name="Niang G."/>
            <person name="Scheremetjew M."/>
            <person name="Finn R."/>
            <person name="Kale V."/>
            <person name="Holt S."/>
            <person name="Cochrane G."/>
            <person name="Meng A."/>
            <person name="Brown T."/>
            <person name="Cohen L."/>
        </authorList>
    </citation>
    <scope>NUCLEOTIDE SEQUENCE</scope>
    <source>
        <strain evidence="2">CCMP 2712</strain>
    </source>
</reference>
<name>A0A7S4NQL7_GUITH</name>
<feature type="compositionally biased region" description="Polar residues" evidence="1">
    <location>
        <begin position="583"/>
        <end position="592"/>
    </location>
</feature>
<feature type="region of interest" description="Disordered" evidence="1">
    <location>
        <begin position="205"/>
        <end position="232"/>
    </location>
</feature>
<feature type="region of interest" description="Disordered" evidence="1">
    <location>
        <begin position="583"/>
        <end position="603"/>
    </location>
</feature>
<protein>
    <submittedName>
        <fullName evidence="2">Uncharacterized protein</fullName>
    </submittedName>
</protein>
<dbReference type="AlphaFoldDB" id="A0A7S4NQL7"/>
<accession>A0A7S4NQL7</accession>
<evidence type="ECO:0000256" key="1">
    <source>
        <dbReference type="SAM" id="MobiDB-lite"/>
    </source>
</evidence>
<dbReference type="EMBL" id="HBKN01021347">
    <property type="protein sequence ID" value="CAE2302503.1"/>
    <property type="molecule type" value="Transcribed_RNA"/>
</dbReference>
<evidence type="ECO:0000313" key="2">
    <source>
        <dbReference type="EMBL" id="CAE2302503.1"/>
    </source>
</evidence>
<feature type="compositionally biased region" description="Basic residues" evidence="1">
    <location>
        <begin position="453"/>
        <end position="465"/>
    </location>
</feature>
<feature type="region of interest" description="Disordered" evidence="1">
    <location>
        <begin position="453"/>
        <end position="481"/>
    </location>
</feature>
<feature type="compositionally biased region" description="Low complexity" evidence="1">
    <location>
        <begin position="205"/>
        <end position="220"/>
    </location>
</feature>